<feature type="compositionally biased region" description="Low complexity" evidence="1">
    <location>
        <begin position="11"/>
        <end position="21"/>
    </location>
</feature>
<evidence type="ECO:0000313" key="2">
    <source>
        <dbReference type="EMBL" id="MBP2328616.1"/>
    </source>
</evidence>
<evidence type="ECO:0000256" key="1">
    <source>
        <dbReference type="SAM" id="MobiDB-lite"/>
    </source>
</evidence>
<reference evidence="2 3" key="1">
    <citation type="submission" date="2021-03" db="EMBL/GenBank/DDBJ databases">
        <title>Sequencing the genomes of 1000 actinobacteria strains.</title>
        <authorList>
            <person name="Klenk H.-P."/>
        </authorList>
    </citation>
    <scope>NUCLEOTIDE SEQUENCE [LARGE SCALE GENOMIC DNA]</scope>
    <source>
        <strain evidence="2 3">DSM 46670</strain>
    </source>
</reference>
<gene>
    <name evidence="2" type="ORF">JOF56_009001</name>
</gene>
<keyword evidence="3" id="KW-1185">Reference proteome</keyword>
<organism evidence="2 3">
    <name type="scientific">Kibdelosporangium banguiense</name>
    <dbReference type="NCBI Taxonomy" id="1365924"/>
    <lineage>
        <taxon>Bacteria</taxon>
        <taxon>Bacillati</taxon>
        <taxon>Actinomycetota</taxon>
        <taxon>Actinomycetes</taxon>
        <taxon>Pseudonocardiales</taxon>
        <taxon>Pseudonocardiaceae</taxon>
        <taxon>Kibdelosporangium</taxon>
    </lineage>
</organism>
<dbReference type="Proteomes" id="UP001519332">
    <property type="component" value="Unassembled WGS sequence"/>
</dbReference>
<proteinExistence type="predicted"/>
<evidence type="ECO:0000313" key="3">
    <source>
        <dbReference type="Proteomes" id="UP001519332"/>
    </source>
</evidence>
<dbReference type="EMBL" id="JAGINW010000001">
    <property type="protein sequence ID" value="MBP2328616.1"/>
    <property type="molecule type" value="Genomic_DNA"/>
</dbReference>
<protein>
    <submittedName>
        <fullName evidence="2">Uncharacterized protein</fullName>
    </submittedName>
</protein>
<name>A0ABS4TXF5_9PSEU</name>
<feature type="compositionally biased region" description="Basic and acidic residues" evidence="1">
    <location>
        <begin position="1"/>
        <end position="10"/>
    </location>
</feature>
<comment type="caution">
    <text evidence="2">The sequence shown here is derived from an EMBL/GenBank/DDBJ whole genome shotgun (WGS) entry which is preliminary data.</text>
</comment>
<accession>A0ABS4TXF5</accession>
<sequence>MKVDTRRSRTDTGTGAARGARTMAATGELSLAFMHLVRIDAAHSGPLMITVNTWMPDVCLAAEGLDSPMEGDG</sequence>
<feature type="region of interest" description="Disordered" evidence="1">
    <location>
        <begin position="1"/>
        <end position="21"/>
    </location>
</feature>